<reference evidence="3" key="1">
    <citation type="journal article" date="2020" name="Stud. Mycol.">
        <title>101 Dothideomycetes genomes: a test case for predicting lifestyles and emergence of pathogens.</title>
        <authorList>
            <person name="Haridas S."/>
            <person name="Albert R."/>
            <person name="Binder M."/>
            <person name="Bloem J."/>
            <person name="Labutti K."/>
            <person name="Salamov A."/>
            <person name="Andreopoulos B."/>
            <person name="Baker S."/>
            <person name="Barry K."/>
            <person name="Bills G."/>
            <person name="Bluhm B."/>
            <person name="Cannon C."/>
            <person name="Castanera R."/>
            <person name="Culley D."/>
            <person name="Daum C."/>
            <person name="Ezra D."/>
            <person name="Gonzalez J."/>
            <person name="Henrissat B."/>
            <person name="Kuo A."/>
            <person name="Liang C."/>
            <person name="Lipzen A."/>
            <person name="Lutzoni F."/>
            <person name="Magnuson J."/>
            <person name="Mondo S."/>
            <person name="Nolan M."/>
            <person name="Ohm R."/>
            <person name="Pangilinan J."/>
            <person name="Park H.-J."/>
            <person name="Ramirez L."/>
            <person name="Alfaro M."/>
            <person name="Sun H."/>
            <person name="Tritt A."/>
            <person name="Yoshinaga Y."/>
            <person name="Zwiers L.-H."/>
            <person name="Turgeon B."/>
            <person name="Goodwin S."/>
            <person name="Spatafora J."/>
            <person name="Crous P."/>
            <person name="Grigoriev I."/>
        </authorList>
    </citation>
    <scope>NUCLEOTIDE SEQUENCE</scope>
    <source>
        <strain evidence="3">CBS 115976</strain>
    </source>
</reference>
<protein>
    <submittedName>
        <fullName evidence="3">Uncharacterized protein</fullName>
    </submittedName>
</protein>
<feature type="compositionally biased region" description="Polar residues" evidence="1">
    <location>
        <begin position="77"/>
        <end position="90"/>
    </location>
</feature>
<organism evidence="3 4">
    <name type="scientific">Microthyrium microscopicum</name>
    <dbReference type="NCBI Taxonomy" id="703497"/>
    <lineage>
        <taxon>Eukaryota</taxon>
        <taxon>Fungi</taxon>
        <taxon>Dikarya</taxon>
        <taxon>Ascomycota</taxon>
        <taxon>Pezizomycotina</taxon>
        <taxon>Dothideomycetes</taxon>
        <taxon>Dothideomycetes incertae sedis</taxon>
        <taxon>Microthyriales</taxon>
        <taxon>Microthyriaceae</taxon>
        <taxon>Microthyrium</taxon>
    </lineage>
</organism>
<dbReference type="AlphaFoldDB" id="A0A6A6UDU3"/>
<feature type="region of interest" description="Disordered" evidence="1">
    <location>
        <begin position="65"/>
        <end position="94"/>
    </location>
</feature>
<gene>
    <name evidence="3" type="ORF">BT63DRAFT_424272</name>
</gene>
<accession>A0A6A6UDU3</accession>
<evidence type="ECO:0000313" key="4">
    <source>
        <dbReference type="Proteomes" id="UP000799302"/>
    </source>
</evidence>
<dbReference type="Proteomes" id="UP000799302">
    <property type="component" value="Unassembled WGS sequence"/>
</dbReference>
<evidence type="ECO:0000256" key="2">
    <source>
        <dbReference type="SAM" id="Phobius"/>
    </source>
</evidence>
<feature type="transmembrane region" description="Helical" evidence="2">
    <location>
        <begin position="6"/>
        <end position="30"/>
    </location>
</feature>
<keyword evidence="2" id="KW-0812">Transmembrane</keyword>
<sequence>MPQEQNISVPVLAVCIVLTAVTTAAIFMAITCCTLRSRRKQQDWEAQRDSLQQLNSNLSIPSTIDLHKSYAGPPSKHNASPYTKHSSTFPSPIPGKSLSVEQVHEIGGPITPKEFPGSISLPGKDHRDTIRRQHPWTSIVRNKFSEYSMKQSTRRKHVYLFYDF</sequence>
<name>A0A6A6UDU3_9PEZI</name>
<keyword evidence="2" id="KW-1133">Transmembrane helix</keyword>
<evidence type="ECO:0000313" key="3">
    <source>
        <dbReference type="EMBL" id="KAF2670332.1"/>
    </source>
</evidence>
<proteinExistence type="predicted"/>
<keyword evidence="2" id="KW-0472">Membrane</keyword>
<dbReference type="EMBL" id="MU004234">
    <property type="protein sequence ID" value="KAF2670332.1"/>
    <property type="molecule type" value="Genomic_DNA"/>
</dbReference>
<evidence type="ECO:0000256" key="1">
    <source>
        <dbReference type="SAM" id="MobiDB-lite"/>
    </source>
</evidence>
<keyword evidence="4" id="KW-1185">Reference proteome</keyword>